<evidence type="ECO:0000256" key="6">
    <source>
        <dbReference type="SAM" id="Phobius"/>
    </source>
</evidence>
<feature type="transmembrane region" description="Helical" evidence="6">
    <location>
        <begin position="82"/>
        <end position="104"/>
    </location>
</feature>
<dbReference type="AlphaFoldDB" id="A0A7T7JBK3"/>
<comment type="subcellular location">
    <subcellularLocation>
        <location evidence="1">Membrane</location>
        <topology evidence="1">Multi-pass membrane protein</topology>
    </subcellularLocation>
</comment>
<evidence type="ECO:0000256" key="3">
    <source>
        <dbReference type="ARBA" id="ARBA00022692"/>
    </source>
</evidence>
<dbReference type="RefSeq" id="WP_235203385.1">
    <property type="nucleotide sequence ID" value="NZ_CP066776.1"/>
</dbReference>
<dbReference type="Proteomes" id="UP000475117">
    <property type="component" value="Chromosome"/>
</dbReference>
<feature type="transmembrane region" description="Helical" evidence="6">
    <location>
        <begin position="285"/>
        <end position="305"/>
    </location>
</feature>
<sequence>MSAPKFPTPFQKKTLWNAVTGISLLILAALIVGALWLGINIIGLLQPVLIPVAIAGVIAYLLDPVVQWLVKKRKWSRVKSVSIVFAAGLLILGGLIASVVPATIRQGNDLWEQRQALVNRVKGTVQEYVEDHPDSELLEWFQPRKDAQSGAPLPSEAEQWFRNNMSKISSGAWNILSSGFRGASAFFGIALGICLVPIYLWFFLIEADPISKQWHDYIPLRASKAKDEIVGTLQEINGYLISFFRGQMLVSMIDGALVGIALTIIGLPYGLIIGFFVGVLGLIPYLGNLLCLVPAMIIAAVHFSNPANQWEAWPGDTIWMYPLIVAALFFIVQQINGFVTAPKIVGDSVGLHPMTVIFSVFFWSFLIGGVLGAILAVPLTASLKVLFRRYIWEARLNKEKETEATPAEA</sequence>
<proteinExistence type="inferred from homology"/>
<keyword evidence="4 6" id="KW-1133">Transmembrane helix</keyword>
<dbReference type="GO" id="GO:0016020">
    <property type="term" value="C:membrane"/>
    <property type="evidence" value="ECO:0007669"/>
    <property type="project" value="UniProtKB-SubCell"/>
</dbReference>
<dbReference type="EMBL" id="CP066776">
    <property type="protein sequence ID" value="QQL44290.1"/>
    <property type="molecule type" value="Genomic_DNA"/>
</dbReference>
<dbReference type="Pfam" id="PF01594">
    <property type="entry name" value="AI-2E_transport"/>
    <property type="match status" value="1"/>
</dbReference>
<dbReference type="PANTHER" id="PTHR21716">
    <property type="entry name" value="TRANSMEMBRANE PROTEIN"/>
    <property type="match status" value="1"/>
</dbReference>
<protein>
    <submittedName>
        <fullName evidence="7">AI-2E family transporter</fullName>
    </submittedName>
</protein>
<feature type="transmembrane region" description="Helical" evidence="6">
    <location>
        <begin position="255"/>
        <end position="279"/>
    </location>
</feature>
<accession>A0A7T7JBK3</accession>
<reference evidence="7 8" key="1">
    <citation type="submission" date="2020-12" db="EMBL/GenBank/DDBJ databases">
        <title>Sulforoseuscoccus oceanibium gen. nov., sp. nov., a representative of the phylum Verrucomicrobia with special cytoplasmic membrane, and proposal of Sulforoseuscoccusaceae fam. nov.</title>
        <authorList>
            <person name="Xi F."/>
        </authorList>
    </citation>
    <scope>NUCLEOTIDE SEQUENCE [LARGE SCALE GENOMIC DNA]</scope>
    <source>
        <strain evidence="7 8">T37</strain>
    </source>
</reference>
<evidence type="ECO:0000256" key="5">
    <source>
        <dbReference type="ARBA" id="ARBA00023136"/>
    </source>
</evidence>
<comment type="similarity">
    <text evidence="2">Belongs to the autoinducer-2 exporter (AI-2E) (TC 2.A.86) family.</text>
</comment>
<evidence type="ECO:0000313" key="7">
    <source>
        <dbReference type="EMBL" id="QQL44290.1"/>
    </source>
</evidence>
<name>A0A7T7JBK3_9BACT</name>
<dbReference type="InterPro" id="IPR002549">
    <property type="entry name" value="AI-2E-like"/>
</dbReference>
<keyword evidence="5 6" id="KW-0472">Membrane</keyword>
<dbReference type="GO" id="GO:0055085">
    <property type="term" value="P:transmembrane transport"/>
    <property type="evidence" value="ECO:0007669"/>
    <property type="project" value="TreeGrafter"/>
</dbReference>
<feature type="transmembrane region" description="Helical" evidence="6">
    <location>
        <begin position="356"/>
        <end position="379"/>
    </location>
</feature>
<evidence type="ECO:0000256" key="1">
    <source>
        <dbReference type="ARBA" id="ARBA00004141"/>
    </source>
</evidence>
<dbReference type="PANTHER" id="PTHR21716:SF64">
    <property type="entry name" value="AI-2 TRANSPORT PROTEIN TQSA"/>
    <property type="match status" value="1"/>
</dbReference>
<feature type="transmembrane region" description="Helical" evidence="6">
    <location>
        <begin position="48"/>
        <end position="70"/>
    </location>
</feature>
<evidence type="ECO:0000256" key="2">
    <source>
        <dbReference type="ARBA" id="ARBA00009773"/>
    </source>
</evidence>
<keyword evidence="3 6" id="KW-0812">Transmembrane</keyword>
<feature type="transmembrane region" description="Helical" evidence="6">
    <location>
        <begin position="183"/>
        <end position="205"/>
    </location>
</feature>
<evidence type="ECO:0000256" key="4">
    <source>
        <dbReference type="ARBA" id="ARBA00022989"/>
    </source>
</evidence>
<organism evidence="7 8">
    <name type="scientific">Sulfuriroseicoccus oceanibius</name>
    <dbReference type="NCBI Taxonomy" id="2707525"/>
    <lineage>
        <taxon>Bacteria</taxon>
        <taxon>Pseudomonadati</taxon>
        <taxon>Verrucomicrobiota</taxon>
        <taxon>Verrucomicrobiia</taxon>
        <taxon>Verrucomicrobiales</taxon>
        <taxon>Verrucomicrobiaceae</taxon>
        <taxon>Sulfuriroseicoccus</taxon>
    </lineage>
</organism>
<dbReference type="KEGG" id="soa:G3M56_010355"/>
<feature type="transmembrane region" description="Helical" evidence="6">
    <location>
        <begin position="21"/>
        <end position="42"/>
    </location>
</feature>
<feature type="transmembrane region" description="Helical" evidence="6">
    <location>
        <begin position="317"/>
        <end position="336"/>
    </location>
</feature>
<evidence type="ECO:0000313" key="8">
    <source>
        <dbReference type="Proteomes" id="UP000475117"/>
    </source>
</evidence>
<keyword evidence="8" id="KW-1185">Reference proteome</keyword>
<gene>
    <name evidence="7" type="ORF">G3M56_010355</name>
</gene>